<reference evidence="4" key="1">
    <citation type="submission" date="2021-05" db="EMBL/GenBank/DDBJ databases">
        <authorList>
            <person name="Khan N."/>
        </authorList>
    </citation>
    <scope>NUCLEOTIDE SEQUENCE</scope>
</reference>
<protein>
    <recommendedName>
        <fullName evidence="6">Fungal N-terminal domain-containing protein</fullName>
    </recommendedName>
</protein>
<evidence type="ECO:0000256" key="2">
    <source>
        <dbReference type="ARBA" id="ARBA00023043"/>
    </source>
</evidence>
<dbReference type="AlphaFoldDB" id="A0A8J2N915"/>
<keyword evidence="2 3" id="KW-0040">ANK repeat</keyword>
<gene>
    <name evidence="4" type="ORF">FEQUK3_LOCUS3634</name>
</gene>
<accession>A0A8J2N915</accession>
<dbReference type="EMBL" id="CAJSTJ010000121">
    <property type="protein sequence ID" value="CAG7557931.1"/>
    <property type="molecule type" value="Genomic_DNA"/>
</dbReference>
<evidence type="ECO:0000256" key="1">
    <source>
        <dbReference type="ARBA" id="ARBA00022737"/>
    </source>
</evidence>
<comment type="caution">
    <text evidence="4">The sequence shown here is derived from an EMBL/GenBank/DDBJ whole genome shotgun (WGS) entry which is preliminary data.</text>
</comment>
<dbReference type="PROSITE" id="PS50088">
    <property type="entry name" value="ANK_REPEAT"/>
    <property type="match status" value="1"/>
</dbReference>
<proteinExistence type="predicted"/>
<dbReference type="Pfam" id="PF00023">
    <property type="entry name" value="Ank"/>
    <property type="match status" value="1"/>
</dbReference>
<sequence length="779" mass="87720">MSGFEVLGAVASSIALVQAVKGTLKAVDFLRQNSEMKKQCNNMKREIIMIECFIIQAQQQTGAQKLLGSAKHPLVSLATEELEDILKDLNEIVERYSHSRKAHDPKRFADKMKWFTEASKIKELCDRAQTIKSNLHMAITFRVSSMVDRGNMRQEVLFHRVTQQLNSYTHESFNNQKSLTGLPETNSTITYQPRIQELDDQEIETQEASPSGRSNHTTITTKEETFMTVTTVQPLGIRTCDLACHCRCHRNRRQYDGGAWANSILGSWLVRYGSSGSACKGRCGTNMGVKLEYRLPKWLWAGVVSFEACQGPRLSMSLRPRRVFGEPGEASIVFSMLKHPSTLQEYLREGYKYFPDDVDPSGTSLLQYSITHNCWSSVEILLELWKTILPYQGLPRLICYLFIREYNRYEEPPDTLDLILERLSSLIPGWDEERTTDIHLEAANPEGTADGMMKALKKESWAINEPDECGYSPIHLAVLWGNPEVIELLVMAGANINQLCGIGCTPFLCSPAGVRMLLEAGAMTKLPKTPIFVSPVMLALGSDTDQESVDEIADLLLMHGADLEERDENGMAPITTAIMGRNILALHKFVSAGASLTAMTLENYNILHIAASVADVEILDYIAKLDLTDVRVTQRSTRGTNPLEVLHSACIRPPWRVNKYRPRLSSAEIEAFITFYFDLLIPEMRRHMSTIDELLRAVEDKDASTATRILDQLVKKNVKCGEPDLVGWYRGLKGYVFGGDWDHLAGVLKEEYDETGEKIERAKIARGKTITDPEMEEFF</sequence>
<evidence type="ECO:0008006" key="6">
    <source>
        <dbReference type="Google" id="ProtNLM"/>
    </source>
</evidence>
<dbReference type="PANTHER" id="PTHR24123:SF33">
    <property type="entry name" value="PROTEIN HOS4"/>
    <property type="match status" value="1"/>
</dbReference>
<dbReference type="SMART" id="SM00248">
    <property type="entry name" value="ANK"/>
    <property type="match status" value="4"/>
</dbReference>
<dbReference type="InterPro" id="IPR002110">
    <property type="entry name" value="Ankyrin_rpt"/>
</dbReference>
<evidence type="ECO:0000313" key="4">
    <source>
        <dbReference type="EMBL" id="CAG7557931.1"/>
    </source>
</evidence>
<name>A0A8J2N915_FUSEQ</name>
<feature type="repeat" description="ANK" evidence="3">
    <location>
        <begin position="469"/>
        <end position="497"/>
    </location>
</feature>
<organism evidence="4 5">
    <name type="scientific">Fusarium equiseti</name>
    <name type="common">Fusarium scirpi</name>
    <dbReference type="NCBI Taxonomy" id="61235"/>
    <lineage>
        <taxon>Eukaryota</taxon>
        <taxon>Fungi</taxon>
        <taxon>Dikarya</taxon>
        <taxon>Ascomycota</taxon>
        <taxon>Pezizomycotina</taxon>
        <taxon>Sordariomycetes</taxon>
        <taxon>Hypocreomycetidae</taxon>
        <taxon>Hypocreales</taxon>
        <taxon>Nectriaceae</taxon>
        <taxon>Fusarium</taxon>
        <taxon>Fusarium incarnatum-equiseti species complex</taxon>
    </lineage>
</organism>
<dbReference type="Proteomes" id="UP000693738">
    <property type="component" value="Unassembled WGS sequence"/>
</dbReference>
<dbReference type="InterPro" id="IPR051165">
    <property type="entry name" value="Multifunctional_ANK_Repeat"/>
</dbReference>
<evidence type="ECO:0000313" key="5">
    <source>
        <dbReference type="Proteomes" id="UP000693738"/>
    </source>
</evidence>
<evidence type="ECO:0000256" key="3">
    <source>
        <dbReference type="PROSITE-ProRule" id="PRU00023"/>
    </source>
</evidence>
<dbReference type="PROSITE" id="PS50297">
    <property type="entry name" value="ANK_REP_REGION"/>
    <property type="match status" value="1"/>
</dbReference>
<dbReference type="PANTHER" id="PTHR24123">
    <property type="entry name" value="ANKYRIN REPEAT-CONTAINING"/>
    <property type="match status" value="1"/>
</dbReference>
<keyword evidence="1" id="KW-0677">Repeat</keyword>